<dbReference type="EMBL" id="JAQQWI010000011">
    <property type="protein sequence ID" value="KAK8017238.1"/>
    <property type="molecule type" value="Genomic_DNA"/>
</dbReference>
<evidence type="ECO:0000313" key="1">
    <source>
        <dbReference type="EMBL" id="KAK8017238.1"/>
    </source>
</evidence>
<gene>
    <name evidence="1" type="ORF">PG991_008314</name>
</gene>
<dbReference type="Proteomes" id="UP001396898">
    <property type="component" value="Unassembled WGS sequence"/>
</dbReference>
<sequence>MLCKQIFRIGRIAIVYLYHYSLFAERHLPPTTGTAACSSLSLPPAWDRLNGGDNLCGGHRMTQRHVRNLQSVSFDTPLQKKTPNRGLDQGLIREKTAATLRKCSQAVHADKTSLSSPDSAPPGLGGPHCCVFTGSADVHLRDADLVDKGIGQ</sequence>
<name>A0ABR1RSN1_9PEZI</name>
<comment type="caution">
    <text evidence="1">The sequence shown here is derived from an EMBL/GenBank/DDBJ whole genome shotgun (WGS) entry which is preliminary data.</text>
</comment>
<reference evidence="1 2" key="1">
    <citation type="submission" date="2023-01" db="EMBL/GenBank/DDBJ databases">
        <title>Analysis of 21 Apiospora genomes using comparative genomics revels a genus with tremendous synthesis potential of carbohydrate active enzymes and secondary metabolites.</title>
        <authorList>
            <person name="Sorensen T."/>
        </authorList>
    </citation>
    <scope>NUCLEOTIDE SEQUENCE [LARGE SCALE GENOMIC DNA]</scope>
    <source>
        <strain evidence="1 2">CBS 20057</strain>
    </source>
</reference>
<organism evidence="1 2">
    <name type="scientific">Apiospora marii</name>
    <dbReference type="NCBI Taxonomy" id="335849"/>
    <lineage>
        <taxon>Eukaryota</taxon>
        <taxon>Fungi</taxon>
        <taxon>Dikarya</taxon>
        <taxon>Ascomycota</taxon>
        <taxon>Pezizomycotina</taxon>
        <taxon>Sordariomycetes</taxon>
        <taxon>Xylariomycetidae</taxon>
        <taxon>Amphisphaeriales</taxon>
        <taxon>Apiosporaceae</taxon>
        <taxon>Apiospora</taxon>
    </lineage>
</organism>
<evidence type="ECO:0000313" key="2">
    <source>
        <dbReference type="Proteomes" id="UP001396898"/>
    </source>
</evidence>
<protein>
    <submittedName>
        <fullName evidence="1">Uncharacterized protein</fullName>
    </submittedName>
</protein>
<keyword evidence="2" id="KW-1185">Reference proteome</keyword>
<proteinExistence type="predicted"/>
<accession>A0ABR1RSN1</accession>